<feature type="region of interest" description="Disordered" evidence="10">
    <location>
        <begin position="79"/>
        <end position="219"/>
    </location>
</feature>
<proteinExistence type="inferred from homology"/>
<organism evidence="12">
    <name type="scientific">Brassica oleracea</name>
    <name type="common">Wild cabbage</name>
    <dbReference type="NCBI Taxonomy" id="3712"/>
    <lineage>
        <taxon>Eukaryota</taxon>
        <taxon>Viridiplantae</taxon>
        <taxon>Streptophyta</taxon>
        <taxon>Embryophyta</taxon>
        <taxon>Tracheophyta</taxon>
        <taxon>Spermatophyta</taxon>
        <taxon>Magnoliopsida</taxon>
        <taxon>eudicotyledons</taxon>
        <taxon>Gunneridae</taxon>
        <taxon>Pentapetalae</taxon>
        <taxon>rosids</taxon>
        <taxon>malvids</taxon>
        <taxon>Brassicales</taxon>
        <taxon>Brassicaceae</taxon>
        <taxon>Brassiceae</taxon>
        <taxon>Brassica</taxon>
    </lineage>
</organism>
<evidence type="ECO:0000256" key="2">
    <source>
        <dbReference type="ARBA" id="ARBA00022745"/>
    </source>
</evidence>
<accession>A0A3P6DJ61</accession>
<evidence type="ECO:0000259" key="11">
    <source>
        <dbReference type="PROSITE" id="PS51032"/>
    </source>
</evidence>
<dbReference type="GO" id="GO:0005634">
    <property type="term" value="C:nucleus"/>
    <property type="evidence" value="ECO:0007669"/>
    <property type="project" value="UniProtKB-SubCell"/>
</dbReference>
<keyword evidence="4" id="KW-0238">DNA-binding</keyword>
<keyword evidence="5" id="KW-0010">Activator</keyword>
<comment type="function">
    <text evidence="9">Probably acts as a transcriptional activator. Binds to the GCC-box pathogenesis-related promoter element. May be involved in the regulation of gene expression by stress factors and by components of stress signal transduction pathways.</text>
</comment>
<feature type="compositionally biased region" description="Basic residues" evidence="10">
    <location>
        <begin position="98"/>
        <end position="112"/>
    </location>
</feature>
<comment type="similarity">
    <text evidence="8">Belongs to the AP2/ERF transcription factor family. ERF subfamily.</text>
</comment>
<evidence type="ECO:0000256" key="5">
    <source>
        <dbReference type="ARBA" id="ARBA00023159"/>
    </source>
</evidence>
<evidence type="ECO:0000256" key="4">
    <source>
        <dbReference type="ARBA" id="ARBA00023125"/>
    </source>
</evidence>
<keyword evidence="6" id="KW-0804">Transcription</keyword>
<dbReference type="InterPro" id="IPR036955">
    <property type="entry name" value="AP2/ERF_dom_sf"/>
</dbReference>
<evidence type="ECO:0000256" key="8">
    <source>
        <dbReference type="ARBA" id="ARBA00024343"/>
    </source>
</evidence>
<dbReference type="GO" id="GO:0003700">
    <property type="term" value="F:DNA-binding transcription factor activity"/>
    <property type="evidence" value="ECO:0007669"/>
    <property type="project" value="InterPro"/>
</dbReference>
<dbReference type="SUPFAM" id="SSF54171">
    <property type="entry name" value="DNA-binding domain"/>
    <property type="match status" value="1"/>
</dbReference>
<evidence type="ECO:0000256" key="3">
    <source>
        <dbReference type="ARBA" id="ARBA00023015"/>
    </source>
</evidence>
<dbReference type="PANTHER" id="PTHR31729">
    <property type="entry name" value="ETHYLENE-RESPONSIVE TRANSCRIPTION FACTOR RAP2-1-RELATED"/>
    <property type="match status" value="1"/>
</dbReference>
<protein>
    <recommendedName>
        <fullName evidence="11">AP2/ERF domain-containing protein</fullName>
    </recommendedName>
</protein>
<dbReference type="GO" id="GO:0009873">
    <property type="term" value="P:ethylene-activated signaling pathway"/>
    <property type="evidence" value="ECO:0007669"/>
    <property type="project" value="UniProtKB-KW"/>
</dbReference>
<evidence type="ECO:0000256" key="6">
    <source>
        <dbReference type="ARBA" id="ARBA00023163"/>
    </source>
</evidence>
<keyword evidence="7" id="KW-0539">Nucleus</keyword>
<dbReference type="Gene3D" id="3.30.730.10">
    <property type="entry name" value="AP2/ERF domain"/>
    <property type="match status" value="1"/>
</dbReference>
<reference evidence="12" key="1">
    <citation type="submission" date="2018-11" db="EMBL/GenBank/DDBJ databases">
        <authorList>
            <consortium name="Genoscope - CEA"/>
            <person name="William W."/>
        </authorList>
    </citation>
    <scope>NUCLEOTIDE SEQUENCE</scope>
</reference>
<keyword evidence="2" id="KW-0936">Ethylene signaling pathway</keyword>
<evidence type="ECO:0000313" key="12">
    <source>
        <dbReference type="EMBL" id="VDD31363.1"/>
    </source>
</evidence>
<dbReference type="PANTHER" id="PTHR31729:SF2">
    <property type="entry name" value="ETHYLENE-RESPONSIVE TRANSCRIPTION FACTOR RAP2-1-RELATED"/>
    <property type="match status" value="1"/>
</dbReference>
<dbReference type="InterPro" id="IPR001471">
    <property type="entry name" value="AP2/ERF_dom"/>
</dbReference>
<comment type="subcellular location">
    <subcellularLocation>
        <location evidence="1">Nucleus</location>
    </subcellularLocation>
</comment>
<dbReference type="InterPro" id="IPR016177">
    <property type="entry name" value="DNA-bd_dom_sf"/>
</dbReference>
<evidence type="ECO:0000256" key="1">
    <source>
        <dbReference type="ARBA" id="ARBA00004123"/>
    </source>
</evidence>
<name>A0A3P6DJ61_BRAOL</name>
<feature type="domain" description="AP2/ERF" evidence="11">
    <location>
        <begin position="246"/>
        <end position="329"/>
    </location>
</feature>
<evidence type="ECO:0000256" key="10">
    <source>
        <dbReference type="SAM" id="MobiDB-lite"/>
    </source>
</evidence>
<dbReference type="EMBL" id="LR031875">
    <property type="protein sequence ID" value="VDD31363.1"/>
    <property type="molecule type" value="Genomic_DNA"/>
</dbReference>
<sequence>MGGEVRGSENQKPFLNATRATTSFGCEILPLISRNLFMYALSGSKSACLRFQRSASVTLVSMKTEYCFRNVGTNWESGSVKKRSYGSMQRRSSGGGSVKKRSSGGGSVKKRSSGGGSVMKRSYSGGSVKKRSYGGGSMQRSSSCGGSVKKRSSGGGSVKKRSSGGGSLKKRSYGGGSVKKISYGGGSMQRSSSGGGSVKKRSSGGGLVRKPKKRLDAVPMGFPAGDMGCQTLPKGSECPFAKPSPPYGGLHKVPPFILLARPLGIFPIKKDFPMEKKGQVVLIEKRKWNPPNKRSRIWLGSYKTAFAAACAYDTAAFYLRGSLARLNFPEQVLPDRNAVVSVGGDMSAAFIRQKAEEVGARVDAELRTESSIS</sequence>
<dbReference type="GO" id="GO:0003677">
    <property type="term" value="F:DNA binding"/>
    <property type="evidence" value="ECO:0007669"/>
    <property type="project" value="UniProtKB-KW"/>
</dbReference>
<evidence type="ECO:0000256" key="7">
    <source>
        <dbReference type="ARBA" id="ARBA00023242"/>
    </source>
</evidence>
<dbReference type="PROSITE" id="PS51032">
    <property type="entry name" value="AP2_ERF"/>
    <property type="match status" value="1"/>
</dbReference>
<dbReference type="AlphaFoldDB" id="A0A3P6DJ61"/>
<keyword evidence="3" id="KW-0805">Transcription regulation</keyword>
<evidence type="ECO:0000256" key="9">
    <source>
        <dbReference type="ARBA" id="ARBA00037379"/>
    </source>
</evidence>
<dbReference type="SMART" id="SM00380">
    <property type="entry name" value="AP2"/>
    <property type="match status" value="1"/>
</dbReference>
<gene>
    <name evidence="12" type="ORF">BOLC9T56686H</name>
</gene>
<feature type="compositionally biased region" description="Gly residues" evidence="10">
    <location>
        <begin position="173"/>
        <end position="207"/>
    </location>
</feature>
<feature type="compositionally biased region" description="Basic residues" evidence="10">
    <location>
        <begin position="148"/>
        <end position="172"/>
    </location>
</feature>